<comment type="caution">
    <text evidence="3">The sequence shown here is derived from an EMBL/GenBank/DDBJ whole genome shotgun (WGS) entry which is preliminary data.</text>
</comment>
<dbReference type="Proteomes" id="UP001234495">
    <property type="component" value="Unassembled WGS sequence"/>
</dbReference>
<evidence type="ECO:0000256" key="1">
    <source>
        <dbReference type="RuleBase" id="RU362001"/>
    </source>
</evidence>
<keyword evidence="4" id="KW-1185">Reference proteome</keyword>
<accession>A0ABT9ZEZ9</accession>
<dbReference type="InterPro" id="IPR010310">
    <property type="entry name" value="T7SS_ESAT-6-like"/>
</dbReference>
<evidence type="ECO:0000313" key="4">
    <source>
        <dbReference type="Proteomes" id="UP001234495"/>
    </source>
</evidence>
<dbReference type="Gene3D" id="1.10.287.1060">
    <property type="entry name" value="ESAT-6-like"/>
    <property type="match status" value="1"/>
</dbReference>
<dbReference type="Pfam" id="PF06013">
    <property type="entry name" value="WXG100"/>
    <property type="match status" value="1"/>
</dbReference>
<evidence type="ECO:0000256" key="2">
    <source>
        <dbReference type="SAM" id="Coils"/>
    </source>
</evidence>
<name>A0ABT9ZEZ9_9BACI</name>
<dbReference type="SUPFAM" id="SSF140453">
    <property type="entry name" value="EsxAB dimer-like"/>
    <property type="match status" value="1"/>
</dbReference>
<dbReference type="NCBIfam" id="TIGR03930">
    <property type="entry name" value="WXG100_ESAT6"/>
    <property type="match status" value="1"/>
</dbReference>
<organism evidence="3 4">
    <name type="scientific">Metabacillus malikii</name>
    <dbReference type="NCBI Taxonomy" id="1504265"/>
    <lineage>
        <taxon>Bacteria</taxon>
        <taxon>Bacillati</taxon>
        <taxon>Bacillota</taxon>
        <taxon>Bacilli</taxon>
        <taxon>Bacillales</taxon>
        <taxon>Bacillaceae</taxon>
        <taxon>Metabacillus</taxon>
    </lineage>
</organism>
<sequence>MSGLIQVTPAELQDMARRYSNESNKVKDQIDELDNMIDQLEGMWKGESSRAFSEQYSALRPSFVDMQELLDSIHRQLNETANAIESADQQIASQIRG</sequence>
<comment type="similarity">
    <text evidence="1">Belongs to the WXG100 family.</text>
</comment>
<dbReference type="RefSeq" id="WP_307340878.1">
    <property type="nucleotide sequence ID" value="NZ_JAUSUD010000008.1"/>
</dbReference>
<dbReference type="InterPro" id="IPR036689">
    <property type="entry name" value="ESAT-6-like_sf"/>
</dbReference>
<keyword evidence="2" id="KW-0175">Coiled coil</keyword>
<evidence type="ECO:0000313" key="3">
    <source>
        <dbReference type="EMBL" id="MDQ0230846.1"/>
    </source>
</evidence>
<feature type="coiled-coil region" evidence="2">
    <location>
        <begin position="16"/>
        <end position="43"/>
    </location>
</feature>
<protein>
    <recommendedName>
        <fullName evidence="1">ESAT-6-like protein</fullName>
    </recommendedName>
</protein>
<gene>
    <name evidence="3" type="ORF">J2S19_002103</name>
</gene>
<reference evidence="3 4" key="1">
    <citation type="submission" date="2023-07" db="EMBL/GenBank/DDBJ databases">
        <title>Genomic Encyclopedia of Type Strains, Phase IV (KMG-IV): sequencing the most valuable type-strain genomes for metagenomic binning, comparative biology and taxonomic classification.</title>
        <authorList>
            <person name="Goeker M."/>
        </authorList>
    </citation>
    <scope>NUCLEOTIDE SEQUENCE [LARGE SCALE GENOMIC DNA]</scope>
    <source>
        <strain evidence="3 4">DSM 29005</strain>
    </source>
</reference>
<dbReference type="EMBL" id="JAUSUD010000008">
    <property type="protein sequence ID" value="MDQ0230846.1"/>
    <property type="molecule type" value="Genomic_DNA"/>
</dbReference>
<proteinExistence type="inferred from homology"/>